<dbReference type="GO" id="GO:0043138">
    <property type="term" value="F:3'-5' DNA helicase activity"/>
    <property type="evidence" value="ECO:0007669"/>
    <property type="project" value="UniProtKB-EC"/>
</dbReference>
<dbReference type="InterPro" id="IPR052247">
    <property type="entry name" value="Meiotic_Crossover_Helicase"/>
</dbReference>
<dbReference type="Proteomes" id="UP000054359">
    <property type="component" value="Unassembled WGS sequence"/>
</dbReference>
<accession>A0A087UQT4</accession>
<dbReference type="PANTHER" id="PTHR47835:SF3">
    <property type="entry name" value="HELICASE FOR MEIOSIS 1"/>
    <property type="match status" value="1"/>
</dbReference>
<dbReference type="PANTHER" id="PTHR47835">
    <property type="entry name" value="HFM1, ATP DEPENDENT DNA HELICASE HOMOLOG"/>
    <property type="match status" value="1"/>
</dbReference>
<keyword evidence="1" id="KW-0378">Hydrolase</keyword>
<dbReference type="EMBL" id="KK121096">
    <property type="protein sequence ID" value="KFM79723.1"/>
    <property type="molecule type" value="Genomic_DNA"/>
</dbReference>
<dbReference type="Gene3D" id="3.40.50.300">
    <property type="entry name" value="P-loop containing nucleotide triphosphate hydrolases"/>
    <property type="match status" value="1"/>
</dbReference>
<evidence type="ECO:0000313" key="1">
    <source>
        <dbReference type="EMBL" id="KFM79723.1"/>
    </source>
</evidence>
<sequence length="49" mass="5596">MVKLILVDEIHLLNEEERGATMEAALSRMKTIHAILSLKYCNKQRTEPG</sequence>
<protein>
    <submittedName>
        <fullName evidence="1">Putative ATP-dependent DNA helicase HFM1</fullName>
    </submittedName>
</protein>
<keyword evidence="1" id="KW-0067">ATP-binding</keyword>
<gene>
    <name evidence="1" type="ORF">X975_05907</name>
</gene>
<keyword evidence="1" id="KW-0547">Nucleotide-binding</keyword>
<name>A0A087UQT4_STEMI</name>
<keyword evidence="1" id="KW-0347">Helicase</keyword>
<dbReference type="InterPro" id="IPR027417">
    <property type="entry name" value="P-loop_NTPase"/>
</dbReference>
<dbReference type="OrthoDB" id="6429763at2759"/>
<reference evidence="1 2" key="1">
    <citation type="submission" date="2013-11" db="EMBL/GenBank/DDBJ databases">
        <title>Genome sequencing of Stegodyphus mimosarum.</title>
        <authorList>
            <person name="Bechsgaard J."/>
        </authorList>
    </citation>
    <scope>NUCLEOTIDE SEQUENCE [LARGE SCALE GENOMIC DNA]</scope>
</reference>
<dbReference type="AlphaFoldDB" id="A0A087UQT4"/>
<evidence type="ECO:0000313" key="2">
    <source>
        <dbReference type="Proteomes" id="UP000054359"/>
    </source>
</evidence>
<dbReference type="GO" id="GO:0016787">
    <property type="term" value="F:hydrolase activity"/>
    <property type="evidence" value="ECO:0007669"/>
    <property type="project" value="UniProtKB-KW"/>
</dbReference>
<organism evidence="1 2">
    <name type="scientific">Stegodyphus mimosarum</name>
    <name type="common">African social velvet spider</name>
    <dbReference type="NCBI Taxonomy" id="407821"/>
    <lineage>
        <taxon>Eukaryota</taxon>
        <taxon>Metazoa</taxon>
        <taxon>Ecdysozoa</taxon>
        <taxon>Arthropoda</taxon>
        <taxon>Chelicerata</taxon>
        <taxon>Arachnida</taxon>
        <taxon>Araneae</taxon>
        <taxon>Araneomorphae</taxon>
        <taxon>Entelegynae</taxon>
        <taxon>Eresoidea</taxon>
        <taxon>Eresidae</taxon>
        <taxon>Stegodyphus</taxon>
    </lineage>
</organism>
<feature type="non-terminal residue" evidence="1">
    <location>
        <position position="49"/>
    </location>
</feature>
<proteinExistence type="predicted"/>
<keyword evidence="2" id="KW-1185">Reference proteome</keyword>